<keyword evidence="2" id="KW-1185">Reference proteome</keyword>
<dbReference type="RefSeq" id="WP_182483740.1">
    <property type="nucleotide sequence ID" value="NZ_JACGWU010000001.1"/>
</dbReference>
<proteinExistence type="predicted"/>
<name>A0A7W3JSB5_9MICO</name>
<protein>
    <submittedName>
        <fullName evidence="1">Uncharacterized protein</fullName>
    </submittedName>
</protein>
<dbReference type="Proteomes" id="UP000524237">
    <property type="component" value="Unassembled WGS sequence"/>
</dbReference>
<reference evidence="1 2" key="1">
    <citation type="submission" date="2020-07" db="EMBL/GenBank/DDBJ databases">
        <title>Sequencing the genomes of 1000 actinobacteria strains.</title>
        <authorList>
            <person name="Klenk H.-P."/>
        </authorList>
    </citation>
    <scope>NUCLEOTIDE SEQUENCE [LARGE SCALE GENOMIC DNA]</scope>
    <source>
        <strain evidence="1 2">DSM 23737</strain>
    </source>
</reference>
<sequence length="88" mass="9898">MIERAFPHVGPVERTPPTEVVRFIDDLLTWYVTNVMRSAKLRQTQQKWEPNGFNDIVALPVAAVQREGVDVYMIALANRGNDAGTMNA</sequence>
<evidence type="ECO:0000313" key="1">
    <source>
        <dbReference type="EMBL" id="MBA8828311.1"/>
    </source>
</evidence>
<dbReference type="AlphaFoldDB" id="A0A7W3JSB5"/>
<accession>A0A7W3JSB5</accession>
<evidence type="ECO:0000313" key="2">
    <source>
        <dbReference type="Proteomes" id="UP000524237"/>
    </source>
</evidence>
<dbReference type="EMBL" id="JACGWU010000001">
    <property type="protein sequence ID" value="MBA8828311.1"/>
    <property type="molecule type" value="Genomic_DNA"/>
</dbReference>
<comment type="caution">
    <text evidence="1">The sequence shown here is derived from an EMBL/GenBank/DDBJ whole genome shotgun (WGS) entry which is preliminary data.</text>
</comment>
<gene>
    <name evidence="1" type="ORF">FB555_000382</name>
</gene>
<organism evidence="1 2">
    <name type="scientific">Alpinimonas psychrophila</name>
    <dbReference type="NCBI Taxonomy" id="748908"/>
    <lineage>
        <taxon>Bacteria</taxon>
        <taxon>Bacillati</taxon>
        <taxon>Actinomycetota</taxon>
        <taxon>Actinomycetes</taxon>
        <taxon>Micrococcales</taxon>
        <taxon>Microbacteriaceae</taxon>
        <taxon>Alpinimonas</taxon>
    </lineage>
</organism>